<dbReference type="PANTHER" id="PTHR36057">
    <property type="match status" value="1"/>
</dbReference>
<dbReference type="eggNOG" id="COG5429">
    <property type="taxonomic scope" value="Bacteria"/>
</dbReference>
<dbReference type="Pfam" id="PF06764">
    <property type="entry name" value="DUF1223"/>
    <property type="match status" value="1"/>
</dbReference>
<dbReference type="InterPro" id="IPR036249">
    <property type="entry name" value="Thioredoxin-like_sf"/>
</dbReference>
<gene>
    <name evidence="2" type="ORF">Thimo_1373</name>
</gene>
<evidence type="ECO:0000313" key="3">
    <source>
        <dbReference type="Proteomes" id="UP000010816"/>
    </source>
</evidence>
<feature type="signal peptide" evidence="1">
    <location>
        <begin position="1"/>
        <end position="21"/>
    </location>
</feature>
<sequence>MQAFGAFVAALIVAIPSTPMATCDLQSGPQTAALVELYTSEGCSSCPPADRRLGRLELGDKVVPLALHVGYWDDLGWRDPDAQEAFAQRQNWLVRLAGQSFVYTPQFFVAGTEVQPAALAARLRELNDQPATASIRLRARAQGEGLFVRAEVRSRVEDAAFYLAVAENGLSSQVRAGENGGRKLVHDHVVRVWIGPIDLEGGRVAFERNVPLAPGWQRPQLEVSAFAQDPRTGRVLQAAGCDANL</sequence>
<name>L0GWG1_9GAMM</name>
<dbReference type="InterPro" id="IPR010634">
    <property type="entry name" value="DUF1223"/>
</dbReference>
<proteinExistence type="predicted"/>
<evidence type="ECO:0000256" key="1">
    <source>
        <dbReference type="SAM" id="SignalP"/>
    </source>
</evidence>
<dbReference type="EMBL" id="CP003051">
    <property type="protein sequence ID" value="AGA90167.1"/>
    <property type="molecule type" value="Genomic_DNA"/>
</dbReference>
<dbReference type="HOGENOM" id="CLU_065609_1_0_6"/>
<organism evidence="2 3">
    <name type="scientific">Thioflavicoccus mobilis 8321</name>
    <dbReference type="NCBI Taxonomy" id="765912"/>
    <lineage>
        <taxon>Bacteria</taxon>
        <taxon>Pseudomonadati</taxon>
        <taxon>Pseudomonadota</taxon>
        <taxon>Gammaproteobacteria</taxon>
        <taxon>Chromatiales</taxon>
        <taxon>Chromatiaceae</taxon>
        <taxon>Thioflavicoccus</taxon>
    </lineage>
</organism>
<dbReference type="SUPFAM" id="SSF52833">
    <property type="entry name" value="Thioredoxin-like"/>
    <property type="match status" value="1"/>
</dbReference>
<accession>L0GWG1</accession>
<protein>
    <submittedName>
        <fullName evidence="2">Uncharacterized secreted protein</fullName>
    </submittedName>
</protein>
<keyword evidence="3" id="KW-1185">Reference proteome</keyword>
<evidence type="ECO:0000313" key="2">
    <source>
        <dbReference type="EMBL" id="AGA90167.1"/>
    </source>
</evidence>
<dbReference type="AlphaFoldDB" id="L0GWG1"/>
<feature type="chain" id="PRO_5003943519" evidence="1">
    <location>
        <begin position="22"/>
        <end position="245"/>
    </location>
</feature>
<keyword evidence="1" id="KW-0732">Signal</keyword>
<dbReference type="Proteomes" id="UP000010816">
    <property type="component" value="Chromosome"/>
</dbReference>
<dbReference type="PANTHER" id="PTHR36057:SF1">
    <property type="entry name" value="LIPOPROTEIN LIPID ATTACHMENT SITE-LIKE PROTEIN, PUTATIVE (DUF1223)-RELATED"/>
    <property type="match status" value="1"/>
</dbReference>
<reference evidence="2 3" key="1">
    <citation type="submission" date="2011-09" db="EMBL/GenBank/DDBJ databases">
        <title>Complete sequence of chromosome of Thioflavicoccus mobilis 8321.</title>
        <authorList>
            <consortium name="US DOE Joint Genome Institute"/>
            <person name="Lucas S."/>
            <person name="Han J."/>
            <person name="Lapidus A."/>
            <person name="Cheng J.-F."/>
            <person name="Goodwin L."/>
            <person name="Pitluck S."/>
            <person name="Peters L."/>
            <person name="Ovchinnikova G."/>
            <person name="Lu M."/>
            <person name="Detter J.C."/>
            <person name="Han C."/>
            <person name="Tapia R."/>
            <person name="Land M."/>
            <person name="Hauser L."/>
            <person name="Kyrpides N."/>
            <person name="Ivanova N."/>
            <person name="Pagani I."/>
            <person name="Vogl K."/>
            <person name="Liu Z."/>
            <person name="Imhoff J."/>
            <person name="Thiel V."/>
            <person name="Frigaard N.-U."/>
            <person name="Bryant D."/>
            <person name="Woyke T."/>
        </authorList>
    </citation>
    <scope>NUCLEOTIDE SEQUENCE [LARGE SCALE GENOMIC DNA]</scope>
    <source>
        <strain evidence="2 3">8321</strain>
    </source>
</reference>
<dbReference type="KEGG" id="tmb:Thimo_1373"/>